<keyword evidence="1" id="KW-0472">Membrane</keyword>
<evidence type="ECO:0000313" key="3">
    <source>
        <dbReference type="Proteomes" id="UP000245974"/>
    </source>
</evidence>
<gene>
    <name evidence="2" type="ORF">KPC_0166</name>
</gene>
<dbReference type="AlphaFoldDB" id="A0A2U3MU81"/>
<dbReference type="Proteomes" id="UP000245974">
    <property type="component" value="Unassembled WGS sequence"/>
</dbReference>
<organism evidence="2 3">
    <name type="scientific">Acinetobacter stercoris</name>
    <dbReference type="NCBI Taxonomy" id="2126983"/>
    <lineage>
        <taxon>Bacteria</taxon>
        <taxon>Pseudomonadati</taxon>
        <taxon>Pseudomonadota</taxon>
        <taxon>Gammaproteobacteria</taxon>
        <taxon>Moraxellales</taxon>
        <taxon>Moraxellaceae</taxon>
        <taxon>Acinetobacter</taxon>
    </lineage>
</organism>
<name>A0A2U3MU81_9GAMM</name>
<keyword evidence="3" id="KW-1185">Reference proteome</keyword>
<accession>A0A2U3MU81</accession>
<evidence type="ECO:0000256" key="1">
    <source>
        <dbReference type="SAM" id="Phobius"/>
    </source>
</evidence>
<keyword evidence="1" id="KW-0812">Transmembrane</keyword>
<protein>
    <submittedName>
        <fullName evidence="2">Uncharacterized protein</fullName>
    </submittedName>
</protein>
<dbReference type="EMBL" id="OOGT01000004">
    <property type="protein sequence ID" value="SPL68988.1"/>
    <property type="molecule type" value="Genomic_DNA"/>
</dbReference>
<feature type="transmembrane region" description="Helical" evidence="1">
    <location>
        <begin position="25"/>
        <end position="44"/>
    </location>
</feature>
<sequence length="48" mass="5680">MQHDFKRPSHVTSAEEIAQKRRLPVYMLIIVGLFFLAMLLYMIADWAK</sequence>
<keyword evidence="1" id="KW-1133">Transmembrane helix</keyword>
<evidence type="ECO:0000313" key="2">
    <source>
        <dbReference type="EMBL" id="SPL68988.1"/>
    </source>
</evidence>
<dbReference type="InParanoid" id="A0A2U3MU81"/>
<proteinExistence type="predicted"/>
<reference evidence="3" key="1">
    <citation type="submission" date="2018-03" db="EMBL/GenBank/DDBJ databases">
        <authorList>
            <person name="Blom J."/>
        </authorList>
    </citation>
    <scope>NUCLEOTIDE SEQUENCE [LARGE SCALE GENOMIC DNA]</scope>
    <source>
        <strain evidence="3">KPC-SM-21</strain>
    </source>
</reference>